<reference evidence="1" key="3">
    <citation type="submission" date="2022-12" db="EMBL/GenBank/DDBJ databases">
        <authorList>
            <person name="Sun Q."/>
            <person name="Kim S."/>
        </authorList>
    </citation>
    <scope>NUCLEOTIDE SEQUENCE</scope>
    <source>
        <strain evidence="1">KCTC 12343</strain>
    </source>
</reference>
<proteinExistence type="predicted"/>
<dbReference type="AlphaFoldDB" id="A0A411X3M8"/>
<evidence type="ECO:0000313" key="2">
    <source>
        <dbReference type="EMBL" id="QBI03627.1"/>
    </source>
</evidence>
<dbReference type="GO" id="GO:0004860">
    <property type="term" value="F:protein kinase inhibitor activity"/>
    <property type="evidence" value="ECO:0007669"/>
    <property type="project" value="UniProtKB-KW"/>
</dbReference>
<reference evidence="1" key="1">
    <citation type="journal article" date="2014" name="Int. J. Syst. Evol. Microbiol.">
        <title>Complete genome sequence of Corynebacterium casei LMG S-19264T (=DSM 44701T), isolated from a smear-ripened cheese.</title>
        <authorList>
            <consortium name="US DOE Joint Genome Institute (JGI-PGF)"/>
            <person name="Walter F."/>
            <person name="Albersmeier A."/>
            <person name="Kalinowski J."/>
            <person name="Ruckert C."/>
        </authorList>
    </citation>
    <scope>NUCLEOTIDE SEQUENCE</scope>
    <source>
        <strain evidence="1">KCTC 12343</strain>
    </source>
</reference>
<keyword evidence="2" id="KW-0649">Protein kinase inhibitor</keyword>
<dbReference type="SUPFAM" id="SSF49777">
    <property type="entry name" value="PEBP-like"/>
    <property type="match status" value="1"/>
</dbReference>
<keyword evidence="3" id="KW-1185">Reference proteome</keyword>
<evidence type="ECO:0000313" key="4">
    <source>
        <dbReference type="Proteomes" id="UP000628442"/>
    </source>
</evidence>
<dbReference type="NCBIfam" id="TIGR00481">
    <property type="entry name" value="YbhB/YbcL family Raf kinase inhibitor-like protein"/>
    <property type="match status" value="1"/>
</dbReference>
<dbReference type="Pfam" id="PF01161">
    <property type="entry name" value="PBP"/>
    <property type="match status" value="1"/>
</dbReference>
<dbReference type="CDD" id="cd00865">
    <property type="entry name" value="PEBP_bact_arch"/>
    <property type="match status" value="1"/>
</dbReference>
<dbReference type="InterPro" id="IPR036610">
    <property type="entry name" value="PEBP-like_sf"/>
</dbReference>
<name>A0A411X3M8_9BURK</name>
<dbReference type="OrthoDB" id="9797506at2"/>
<reference evidence="2 3" key="2">
    <citation type="submission" date="2019-02" db="EMBL/GenBank/DDBJ databases">
        <title>Draft Genome Sequences of Six Type Strains of the Genus Massilia.</title>
        <authorList>
            <person name="Miess H."/>
            <person name="Frediansyhah A."/>
            <person name="Gross H."/>
        </authorList>
    </citation>
    <scope>NUCLEOTIDE SEQUENCE [LARGE SCALE GENOMIC DNA]</scope>
    <source>
        <strain evidence="2 3">DSM 17472</strain>
    </source>
</reference>
<sequence length="215" mass="22985">MKLWSDSFKNGAAIPAEFAFAEPDPATRVRLAGNRNPHLAWDDIPPGTASLVLLCIDGDAPTVGTDVNQEGRTLPVELPRGDFYHWALVDIPPSLSSLPAGSHSAGVTARGKSGPLIANGGDGGTQLRHGLNDYTGWFAGDPDMNGRYFGYDGPCPPWNDERVHHYIFRLYAIDVAQLPVEGDFTAQQALAALHGHILDEAQIIGTYTLKGAQGA</sequence>
<dbReference type="PANTHER" id="PTHR30289">
    <property type="entry name" value="UNCHARACTERIZED PROTEIN YBCL-RELATED"/>
    <property type="match status" value="1"/>
</dbReference>
<dbReference type="RefSeq" id="WP_131147725.1">
    <property type="nucleotide sequence ID" value="NZ_BMWV01000008.1"/>
</dbReference>
<dbReference type="Gene3D" id="3.90.280.10">
    <property type="entry name" value="PEBP-like"/>
    <property type="match status" value="1"/>
</dbReference>
<evidence type="ECO:0000313" key="1">
    <source>
        <dbReference type="EMBL" id="GGY51523.1"/>
    </source>
</evidence>
<gene>
    <name evidence="2" type="ORF">EYF70_24440</name>
    <name evidence="1" type="ORF">GCM10007387_37420</name>
</gene>
<accession>A0A411X3M8</accession>
<protein>
    <submittedName>
        <fullName evidence="1">Phosphatidylethanolamine-binding protein</fullName>
    </submittedName>
    <submittedName>
        <fullName evidence="2">YbhB/YbcL family Raf kinase inhibitor-like protein</fullName>
    </submittedName>
</protein>
<dbReference type="PANTHER" id="PTHR30289:SF1">
    <property type="entry name" value="PEBP (PHOSPHATIDYLETHANOLAMINE-BINDING PROTEIN) FAMILY PROTEIN"/>
    <property type="match status" value="1"/>
</dbReference>
<evidence type="ECO:0000313" key="3">
    <source>
        <dbReference type="Proteomes" id="UP000292307"/>
    </source>
</evidence>
<dbReference type="EMBL" id="CP036401">
    <property type="protein sequence ID" value="QBI03627.1"/>
    <property type="molecule type" value="Genomic_DNA"/>
</dbReference>
<dbReference type="Proteomes" id="UP000292307">
    <property type="component" value="Chromosome"/>
</dbReference>
<organism evidence="1 4">
    <name type="scientific">Pseudoduganella albidiflava</name>
    <dbReference type="NCBI Taxonomy" id="321983"/>
    <lineage>
        <taxon>Bacteria</taxon>
        <taxon>Pseudomonadati</taxon>
        <taxon>Pseudomonadota</taxon>
        <taxon>Betaproteobacteria</taxon>
        <taxon>Burkholderiales</taxon>
        <taxon>Oxalobacteraceae</taxon>
        <taxon>Telluria group</taxon>
        <taxon>Pseudoduganella</taxon>
    </lineage>
</organism>
<dbReference type="InterPro" id="IPR005247">
    <property type="entry name" value="YbhB_YbcL/LppC-like"/>
</dbReference>
<dbReference type="EMBL" id="BMWV01000008">
    <property type="protein sequence ID" value="GGY51523.1"/>
    <property type="molecule type" value="Genomic_DNA"/>
</dbReference>
<dbReference type="InterPro" id="IPR008914">
    <property type="entry name" value="PEBP"/>
</dbReference>
<dbReference type="Proteomes" id="UP000628442">
    <property type="component" value="Unassembled WGS sequence"/>
</dbReference>